<reference evidence="2" key="1">
    <citation type="journal article" date="2020" name="G3 (Bethesda)">
        <title>High-Quality Assemblies for Three Invasive Social Wasps from the &lt;i&gt;Vespula&lt;/i&gt; Genus.</title>
        <authorList>
            <person name="Harrop T.W.R."/>
            <person name="Guhlin J."/>
            <person name="McLaughlin G.M."/>
            <person name="Permina E."/>
            <person name="Stockwell P."/>
            <person name="Gilligan J."/>
            <person name="Le Lec M.F."/>
            <person name="Gruber M.A.M."/>
            <person name="Quinn O."/>
            <person name="Lovegrove M."/>
            <person name="Duncan E.J."/>
            <person name="Remnant E.J."/>
            <person name="Van Eeckhoven J."/>
            <person name="Graham B."/>
            <person name="Knapp R.A."/>
            <person name="Langford K.W."/>
            <person name="Kronenberg Z."/>
            <person name="Press M.O."/>
            <person name="Eacker S.M."/>
            <person name="Wilson-Rankin E.E."/>
            <person name="Purcell J."/>
            <person name="Lester P.J."/>
            <person name="Dearden P.K."/>
        </authorList>
    </citation>
    <scope>NUCLEOTIDE SEQUENCE</scope>
    <source>
        <strain evidence="2">Volc-1</strain>
    </source>
</reference>
<proteinExistence type="predicted"/>
<dbReference type="AlphaFoldDB" id="A0A834NXS4"/>
<name>A0A834NXS4_VESPE</name>
<dbReference type="EMBL" id="JACSDY010000009">
    <property type="protein sequence ID" value="KAF7420496.1"/>
    <property type="molecule type" value="Genomic_DNA"/>
</dbReference>
<sequence length="112" mass="12681">MQRKKKKTAGEEEGNKKIESVPRRSSRAYPPLTRRASPSLLSFSHFPQGYFLVNLSTKSSIRDPIVLDNQIMRVREDMWPERKKVLKGRGTSLNAIPVKQGANNCWAALGLD</sequence>
<organism evidence="2 3">
    <name type="scientific">Vespula pensylvanica</name>
    <name type="common">Western yellow jacket</name>
    <name type="synonym">Wasp</name>
    <dbReference type="NCBI Taxonomy" id="30213"/>
    <lineage>
        <taxon>Eukaryota</taxon>
        <taxon>Metazoa</taxon>
        <taxon>Ecdysozoa</taxon>
        <taxon>Arthropoda</taxon>
        <taxon>Hexapoda</taxon>
        <taxon>Insecta</taxon>
        <taxon>Pterygota</taxon>
        <taxon>Neoptera</taxon>
        <taxon>Endopterygota</taxon>
        <taxon>Hymenoptera</taxon>
        <taxon>Apocrita</taxon>
        <taxon>Aculeata</taxon>
        <taxon>Vespoidea</taxon>
        <taxon>Vespidae</taxon>
        <taxon>Vespinae</taxon>
        <taxon>Vespula</taxon>
    </lineage>
</organism>
<keyword evidence="3" id="KW-1185">Reference proteome</keyword>
<comment type="caution">
    <text evidence="2">The sequence shown here is derived from an EMBL/GenBank/DDBJ whole genome shotgun (WGS) entry which is preliminary data.</text>
</comment>
<evidence type="ECO:0000256" key="1">
    <source>
        <dbReference type="SAM" id="MobiDB-lite"/>
    </source>
</evidence>
<protein>
    <submittedName>
        <fullName evidence="2">Uncharacterized protein</fullName>
    </submittedName>
</protein>
<accession>A0A834NXS4</accession>
<feature type="region of interest" description="Disordered" evidence="1">
    <location>
        <begin position="1"/>
        <end position="33"/>
    </location>
</feature>
<evidence type="ECO:0000313" key="2">
    <source>
        <dbReference type="EMBL" id="KAF7420496.1"/>
    </source>
</evidence>
<gene>
    <name evidence="2" type="ORF">H0235_010793</name>
</gene>
<evidence type="ECO:0000313" key="3">
    <source>
        <dbReference type="Proteomes" id="UP000600918"/>
    </source>
</evidence>
<feature type="compositionally biased region" description="Basic and acidic residues" evidence="1">
    <location>
        <begin position="8"/>
        <end position="22"/>
    </location>
</feature>
<dbReference type="Proteomes" id="UP000600918">
    <property type="component" value="Unassembled WGS sequence"/>
</dbReference>